<dbReference type="AlphaFoldDB" id="B7KTZ1"/>
<dbReference type="EMBL" id="CP001298">
    <property type="protein sequence ID" value="ACK84201.1"/>
    <property type="molecule type" value="Genomic_DNA"/>
</dbReference>
<evidence type="ECO:0000313" key="2">
    <source>
        <dbReference type="EMBL" id="ACK84201.1"/>
    </source>
</evidence>
<proteinExistence type="predicted"/>
<feature type="domain" description="DUF6894" evidence="1">
    <location>
        <begin position="14"/>
        <end position="61"/>
    </location>
</feature>
<accession>B7KTZ1</accession>
<organism evidence="2 3">
    <name type="scientific">Methylorubrum extorquens (strain CM4 / NCIMB 13688)</name>
    <name type="common">Methylobacterium extorquens</name>
    <dbReference type="NCBI Taxonomy" id="440085"/>
    <lineage>
        <taxon>Bacteria</taxon>
        <taxon>Pseudomonadati</taxon>
        <taxon>Pseudomonadota</taxon>
        <taxon>Alphaproteobacteria</taxon>
        <taxon>Hyphomicrobiales</taxon>
        <taxon>Methylobacteriaceae</taxon>
        <taxon>Methylorubrum</taxon>
    </lineage>
</organism>
<name>B7KTZ1_METC4</name>
<reference evidence="3" key="1">
    <citation type="submission" date="2008-12" db="EMBL/GenBank/DDBJ databases">
        <title>Complete sequence of chromosome of Methylobacterium chloromethanicum CM4.</title>
        <authorList>
            <consortium name="US DOE Joint Genome Institute"/>
            <person name="Lucas S."/>
            <person name="Copeland A."/>
            <person name="Lapidus A."/>
            <person name="Glavina del Rio T."/>
            <person name="Dalin E."/>
            <person name="Tice H."/>
            <person name="Bruce D."/>
            <person name="Goodwin L."/>
            <person name="Pitluck S."/>
            <person name="Chertkov O."/>
            <person name="Brettin T."/>
            <person name="Detter J.C."/>
            <person name="Han C."/>
            <person name="Larimer F."/>
            <person name="Land M."/>
            <person name="Hauser L."/>
            <person name="Kyrpides N."/>
            <person name="Mikhailova N."/>
            <person name="Marx C."/>
            <person name="Richardson P."/>
        </authorList>
    </citation>
    <scope>NUCLEOTIDE SEQUENCE [LARGE SCALE GENOMIC DNA]</scope>
    <source>
        <strain evidence="3">CM4 / NCIMB 13688</strain>
    </source>
</reference>
<dbReference type="Pfam" id="PF21834">
    <property type="entry name" value="DUF6894"/>
    <property type="match status" value="1"/>
</dbReference>
<evidence type="ECO:0000313" key="3">
    <source>
        <dbReference type="Proteomes" id="UP000002385"/>
    </source>
</evidence>
<dbReference type="Proteomes" id="UP000002385">
    <property type="component" value="Chromosome"/>
</dbReference>
<evidence type="ECO:0000259" key="1">
    <source>
        <dbReference type="Pfam" id="PF21834"/>
    </source>
</evidence>
<dbReference type="KEGG" id="mch:Mchl_3378"/>
<sequence length="71" mass="7814">MPVKSGAGDWETERAAACEHALPVARAMIARCQFGMIRIWMACSFEITNEAGRHVLTVPFSDTMPDTSDLD</sequence>
<reference evidence="2 3" key="2">
    <citation type="journal article" date="2012" name="J. Bacteriol.">
        <title>Complete genome sequences of six strains of the genus Methylobacterium.</title>
        <authorList>
            <person name="Marx C.J."/>
            <person name="Bringel F."/>
            <person name="Chistoserdova L."/>
            <person name="Moulin L."/>
            <person name="Farhan Ul Haque M."/>
            <person name="Fleischman D.E."/>
            <person name="Gruffaz C."/>
            <person name="Jourand P."/>
            <person name="Knief C."/>
            <person name="Lee M.C."/>
            <person name="Muller E.E."/>
            <person name="Nadalig T."/>
            <person name="Peyraud R."/>
            <person name="Roselli S."/>
            <person name="Russ L."/>
            <person name="Goodwin L.A."/>
            <person name="Ivanova N."/>
            <person name="Kyrpides N."/>
            <person name="Lajus A."/>
            <person name="Land M.L."/>
            <person name="Medigue C."/>
            <person name="Mikhailova N."/>
            <person name="Nolan M."/>
            <person name="Woyke T."/>
            <person name="Stolyar S."/>
            <person name="Vorholt J.A."/>
            <person name="Vuilleumier S."/>
        </authorList>
    </citation>
    <scope>NUCLEOTIDE SEQUENCE [LARGE SCALE GENOMIC DNA]</scope>
    <source>
        <strain evidence="3">CM4 / NCIMB 13688</strain>
    </source>
</reference>
<protein>
    <recommendedName>
        <fullName evidence="1">DUF6894 domain-containing protein</fullName>
    </recommendedName>
</protein>
<gene>
    <name evidence="2" type="ordered locus">Mchl_3378</name>
</gene>
<dbReference type="RefSeq" id="WP_015951515.1">
    <property type="nucleotide sequence ID" value="NC_011757.1"/>
</dbReference>
<dbReference type="HOGENOM" id="CLU_2735361_0_0_5"/>
<dbReference type="InterPro" id="IPR054189">
    <property type="entry name" value="DUF6894"/>
</dbReference>